<feature type="domain" description="Aminoacyl-tRNA synthetase class Ia" evidence="12">
    <location>
        <begin position="651"/>
        <end position="688"/>
    </location>
</feature>
<evidence type="ECO:0000256" key="3">
    <source>
        <dbReference type="ARBA" id="ARBA00022598"/>
    </source>
</evidence>
<accession>A0A916N3D1</accession>
<dbReference type="InterPro" id="IPR002300">
    <property type="entry name" value="aa-tRNA-synth_Ia"/>
</dbReference>
<keyword evidence="4 9" id="KW-0547">Nucleotide-binding</keyword>
<dbReference type="SUPFAM" id="SSF52374">
    <property type="entry name" value="Nucleotidylyl transferase"/>
    <property type="match status" value="1"/>
</dbReference>
<feature type="binding site" evidence="9">
    <location>
        <position position="653"/>
    </location>
    <ligand>
        <name>ATP</name>
        <dbReference type="ChEBI" id="CHEBI:30616"/>
    </ligand>
</feature>
<feature type="compositionally biased region" description="Basic and acidic residues" evidence="11">
    <location>
        <begin position="17"/>
        <end position="28"/>
    </location>
</feature>
<proteinExistence type="inferred from homology"/>
<evidence type="ECO:0000256" key="2">
    <source>
        <dbReference type="ARBA" id="ARBA00022490"/>
    </source>
</evidence>
<feature type="domain" description="Aminoacyl-tRNA synthetase class Ia" evidence="12">
    <location>
        <begin position="15"/>
        <end position="225"/>
    </location>
</feature>
<dbReference type="GO" id="GO:0005829">
    <property type="term" value="C:cytosol"/>
    <property type="evidence" value="ECO:0007669"/>
    <property type="project" value="TreeGrafter"/>
</dbReference>
<dbReference type="GO" id="GO:0002161">
    <property type="term" value="F:aminoacyl-tRNA deacylase activity"/>
    <property type="evidence" value="ECO:0007669"/>
    <property type="project" value="InterPro"/>
</dbReference>
<comment type="catalytic activity">
    <reaction evidence="8 9">
        <text>tRNA(Leu) + L-leucine + ATP = L-leucyl-tRNA(Leu) + AMP + diphosphate</text>
        <dbReference type="Rhea" id="RHEA:11688"/>
        <dbReference type="Rhea" id="RHEA-COMP:9613"/>
        <dbReference type="Rhea" id="RHEA-COMP:9622"/>
        <dbReference type="ChEBI" id="CHEBI:30616"/>
        <dbReference type="ChEBI" id="CHEBI:33019"/>
        <dbReference type="ChEBI" id="CHEBI:57427"/>
        <dbReference type="ChEBI" id="CHEBI:78442"/>
        <dbReference type="ChEBI" id="CHEBI:78494"/>
        <dbReference type="ChEBI" id="CHEBI:456215"/>
        <dbReference type="EC" id="6.1.1.4"/>
    </reaction>
</comment>
<dbReference type="FunFam" id="3.40.50.620:FF:000056">
    <property type="entry name" value="Leucine--tRNA ligase"/>
    <property type="match status" value="1"/>
</dbReference>
<dbReference type="EMBL" id="CAJQUM010000001">
    <property type="protein sequence ID" value="CAG4884891.1"/>
    <property type="molecule type" value="Genomic_DNA"/>
</dbReference>
<dbReference type="FunFam" id="3.10.20.590:FF:000001">
    <property type="entry name" value="Leucine--tRNA ligase"/>
    <property type="match status" value="1"/>
</dbReference>
<dbReference type="SUPFAM" id="SSF50677">
    <property type="entry name" value="ValRS/IleRS/LeuRS editing domain"/>
    <property type="match status" value="1"/>
</dbReference>
<evidence type="ECO:0000256" key="1">
    <source>
        <dbReference type="ARBA" id="ARBA00005594"/>
    </source>
</evidence>
<dbReference type="AlphaFoldDB" id="A0A916N3D1"/>
<dbReference type="GO" id="GO:0006429">
    <property type="term" value="P:leucyl-tRNA aminoacylation"/>
    <property type="evidence" value="ECO:0007669"/>
    <property type="project" value="UniProtKB-UniRule"/>
</dbReference>
<feature type="domain" description="Leucyl-tRNA synthetase editing" evidence="14">
    <location>
        <begin position="268"/>
        <end position="432"/>
    </location>
</feature>
<comment type="subcellular location">
    <subcellularLocation>
        <location evidence="9">Cytoplasm</location>
    </subcellularLocation>
</comment>
<keyword evidence="7 9" id="KW-0030">Aminoacyl-tRNA synthetase</keyword>
<evidence type="ECO:0000256" key="5">
    <source>
        <dbReference type="ARBA" id="ARBA00022840"/>
    </source>
</evidence>
<evidence type="ECO:0000256" key="6">
    <source>
        <dbReference type="ARBA" id="ARBA00022917"/>
    </source>
</evidence>
<evidence type="ECO:0000256" key="8">
    <source>
        <dbReference type="ARBA" id="ARBA00047469"/>
    </source>
</evidence>
<dbReference type="RefSeq" id="WP_220636694.1">
    <property type="nucleotide sequence ID" value="NZ_CAJQUM010000001.1"/>
</dbReference>
<sequence length="886" mass="98517">MQERYNPQEVEQAAQSDWDKSQSFRAQPDKGRPKYYCLSMFPYPSGKLHMGHVRNYTIGDVLTRYHRMRGYNVLQPMGWDAFGLPAENAAIQNSVPPAKWTYDNIAYMKQQLQSLGFAIDWTRELATCQPAYYKWNQWLFLRMLEKGIAYKKTQVVNWDPVDQTVLANEQVIDGRGWRTGALVEKREIPGYYLNITKYADQLLDDLDKLPGWPERVKTMQANWIGKSHGVRFAFPYELPAAGGTNLPSPLAATEGSSRGREGQGERGVLWVYTTRADTIMGVTFVAVAAEHPLAARAAQNNPELAAFIDECKRGSVMEADMATMEKKGLPTGLFVTHPLTGEQVEVWVGNYVLMGYGDGAVMAVPAHDERDFGFALKYKLPIKQVIAVDGQNFSAAAWHEWYADKQNGTCINSGKYDGLSYETAVNAIAADLKAKGLGDKQTQYRLRDWGISRQRYWGCPIPIIHCDSCGSVPVPDDQLPVKLPEDCVPDGSGNPLNKRTDFLNVACPKCGKPARRETDTMDTFVDSSWYYARYASKFAGNAMVDDETAYWMPVDQYIGGIEHAILHLLYSRFWTKVMRDLGLVSYDEPFANLLTQGMVLNHIFSRHPEKGAIQYFAPDEVDLNRDETGRITGARSLADGQPVSYQGIGTMSKSKRNGVDPQALIEQYGADTARFFMMFASPPEQTLEWADSGVEGAHRFLKRVWAFGASLQGHTQTGMPSKLSDAAASIRREVHLTLKQASYDLAKHQFNTVASAGMKMLNALEKTAKDSDGHAVAGEGFSILLRLLAPITPHIAHVLWRELCYGDDILKAPWPEPLEAALKQDSIELVLQINGKLRGNISVPAAADKAAIEATALASETAQKHLEGRAPKKVVVVPGRLVNIVV</sequence>
<protein>
    <recommendedName>
        <fullName evidence="9">Leucine--tRNA ligase</fullName>
        <ecNumber evidence="9">6.1.1.4</ecNumber>
    </recommendedName>
    <alternativeName>
        <fullName evidence="9">Leucyl-tRNA synthetase</fullName>
        <shortName evidence="9">LeuRS</shortName>
    </alternativeName>
</protein>
<dbReference type="InterPro" id="IPR009080">
    <property type="entry name" value="tRNAsynth_Ia_anticodon-bd"/>
</dbReference>
<dbReference type="FunFam" id="1.10.730.10:FF:000003">
    <property type="entry name" value="Leucine--tRNA ligase"/>
    <property type="match status" value="1"/>
</dbReference>
<keyword evidence="2 9" id="KW-0963">Cytoplasm</keyword>
<evidence type="ECO:0000259" key="13">
    <source>
        <dbReference type="Pfam" id="PF08264"/>
    </source>
</evidence>
<dbReference type="NCBIfam" id="TIGR00396">
    <property type="entry name" value="leuS_bact"/>
    <property type="match status" value="1"/>
</dbReference>
<dbReference type="SUPFAM" id="SSF47323">
    <property type="entry name" value="Anticodon-binding domain of a subclass of class I aminoacyl-tRNA synthetases"/>
    <property type="match status" value="1"/>
</dbReference>
<evidence type="ECO:0000256" key="7">
    <source>
        <dbReference type="ARBA" id="ARBA00023146"/>
    </source>
</evidence>
<comment type="caution">
    <text evidence="15">The sequence shown here is derived from an EMBL/GenBank/DDBJ whole genome shotgun (WGS) entry which is preliminary data.</text>
</comment>
<dbReference type="EC" id="6.1.1.4" evidence="9"/>
<dbReference type="Pfam" id="PF08264">
    <property type="entry name" value="Anticodon_1"/>
    <property type="match status" value="1"/>
</dbReference>
<reference evidence="15" key="1">
    <citation type="submission" date="2021-04" db="EMBL/GenBank/DDBJ databases">
        <authorList>
            <person name="Hornung B."/>
        </authorList>
    </citation>
    <scope>NUCLEOTIDE SEQUENCE</scope>
    <source>
        <strain evidence="15">G5G6</strain>
    </source>
</reference>
<evidence type="ECO:0000256" key="10">
    <source>
        <dbReference type="RuleBase" id="RU363035"/>
    </source>
</evidence>
<feature type="domain" description="Methionyl/Valyl/Leucyl/Isoleucyl-tRNA synthetase anticodon-binding" evidence="13">
    <location>
        <begin position="730"/>
        <end position="849"/>
    </location>
</feature>
<dbReference type="FunFam" id="3.40.50.620:FF:000003">
    <property type="entry name" value="Leucine--tRNA ligase"/>
    <property type="match status" value="1"/>
</dbReference>
<dbReference type="InterPro" id="IPR009008">
    <property type="entry name" value="Val/Leu/Ile-tRNA-synth_edit"/>
</dbReference>
<feature type="short sequence motif" description="'HIGH' region" evidence="9">
    <location>
        <begin position="42"/>
        <end position="52"/>
    </location>
</feature>
<dbReference type="Gene3D" id="1.10.730.10">
    <property type="entry name" value="Isoleucyl-tRNA Synthetase, Domain 1"/>
    <property type="match status" value="1"/>
</dbReference>
<dbReference type="FunFam" id="3.90.740.10:FF:000012">
    <property type="entry name" value="Leucine--tRNA ligase"/>
    <property type="match status" value="1"/>
</dbReference>
<dbReference type="PROSITE" id="PS00178">
    <property type="entry name" value="AA_TRNA_LIGASE_I"/>
    <property type="match status" value="1"/>
</dbReference>
<comment type="similarity">
    <text evidence="1 9 10">Belongs to the class-I aminoacyl-tRNA synthetase family.</text>
</comment>
<evidence type="ECO:0000256" key="11">
    <source>
        <dbReference type="SAM" id="MobiDB-lite"/>
    </source>
</evidence>
<dbReference type="CDD" id="cd00812">
    <property type="entry name" value="LeuRS_core"/>
    <property type="match status" value="1"/>
</dbReference>
<dbReference type="Gene3D" id="3.10.20.590">
    <property type="match status" value="1"/>
</dbReference>
<gene>
    <name evidence="9 15" type="primary">leuS</name>
    <name evidence="15" type="ORF">GTOL_12774</name>
</gene>
<keyword evidence="6 9" id="KW-0648">Protein biosynthesis</keyword>
<dbReference type="Gene3D" id="3.40.50.620">
    <property type="entry name" value="HUPs"/>
    <property type="match status" value="2"/>
</dbReference>
<organism evidence="15 16">
    <name type="scientific">Georgfuchsia toluolica</name>
    <dbReference type="NCBI Taxonomy" id="424218"/>
    <lineage>
        <taxon>Bacteria</taxon>
        <taxon>Pseudomonadati</taxon>
        <taxon>Pseudomonadota</taxon>
        <taxon>Betaproteobacteria</taxon>
        <taxon>Nitrosomonadales</taxon>
        <taxon>Sterolibacteriaceae</taxon>
        <taxon>Georgfuchsia</taxon>
    </lineage>
</organism>
<dbReference type="Pfam" id="PF00133">
    <property type="entry name" value="tRNA-synt_1"/>
    <property type="match status" value="3"/>
</dbReference>
<dbReference type="InterPro" id="IPR002302">
    <property type="entry name" value="Leu-tRNA-ligase"/>
</dbReference>
<evidence type="ECO:0000259" key="12">
    <source>
        <dbReference type="Pfam" id="PF00133"/>
    </source>
</evidence>
<keyword evidence="16" id="KW-1185">Reference proteome</keyword>
<dbReference type="InterPro" id="IPR014729">
    <property type="entry name" value="Rossmann-like_a/b/a_fold"/>
</dbReference>
<dbReference type="PANTHER" id="PTHR43740">
    <property type="entry name" value="LEUCYL-TRNA SYNTHETASE"/>
    <property type="match status" value="1"/>
</dbReference>
<evidence type="ECO:0000256" key="9">
    <source>
        <dbReference type="HAMAP-Rule" id="MF_00049"/>
    </source>
</evidence>
<dbReference type="PANTHER" id="PTHR43740:SF2">
    <property type="entry name" value="LEUCINE--TRNA LIGASE, MITOCHONDRIAL"/>
    <property type="match status" value="1"/>
</dbReference>
<evidence type="ECO:0000259" key="14">
    <source>
        <dbReference type="Pfam" id="PF13603"/>
    </source>
</evidence>
<feature type="domain" description="Aminoacyl-tRNA synthetase class Ia" evidence="12">
    <location>
        <begin position="446"/>
        <end position="601"/>
    </location>
</feature>
<feature type="region of interest" description="Disordered" evidence="11">
    <location>
        <begin position="1"/>
        <end position="28"/>
    </location>
</feature>
<evidence type="ECO:0000256" key="4">
    <source>
        <dbReference type="ARBA" id="ARBA00022741"/>
    </source>
</evidence>
<dbReference type="Pfam" id="PF13603">
    <property type="entry name" value="tRNA-synt_1_2"/>
    <property type="match status" value="1"/>
</dbReference>
<dbReference type="Proteomes" id="UP000742786">
    <property type="component" value="Unassembled WGS sequence"/>
</dbReference>
<dbReference type="InterPro" id="IPR001412">
    <property type="entry name" value="aa-tRNA-synth_I_CS"/>
</dbReference>
<dbReference type="GO" id="GO:0005524">
    <property type="term" value="F:ATP binding"/>
    <property type="evidence" value="ECO:0007669"/>
    <property type="project" value="UniProtKB-UniRule"/>
</dbReference>
<dbReference type="CDD" id="cd07958">
    <property type="entry name" value="Anticodon_Ia_Leu_BEm"/>
    <property type="match status" value="1"/>
</dbReference>
<evidence type="ECO:0000313" key="16">
    <source>
        <dbReference type="Proteomes" id="UP000742786"/>
    </source>
</evidence>
<evidence type="ECO:0000313" key="15">
    <source>
        <dbReference type="EMBL" id="CAG4884891.1"/>
    </source>
</evidence>
<dbReference type="InterPro" id="IPR025709">
    <property type="entry name" value="Leu_tRNA-synth_edit"/>
</dbReference>
<dbReference type="GO" id="GO:0004823">
    <property type="term" value="F:leucine-tRNA ligase activity"/>
    <property type="evidence" value="ECO:0007669"/>
    <property type="project" value="UniProtKB-UniRule"/>
</dbReference>
<name>A0A916N3D1_9PROT</name>
<feature type="short sequence motif" description="'KMSKS' region" evidence="9">
    <location>
        <begin position="650"/>
        <end position="654"/>
    </location>
</feature>
<keyword evidence="3 9" id="KW-0436">Ligase</keyword>
<dbReference type="PRINTS" id="PR00985">
    <property type="entry name" value="TRNASYNTHLEU"/>
</dbReference>
<keyword evidence="5 9" id="KW-0067">ATP-binding</keyword>
<dbReference type="HAMAP" id="MF_00049_B">
    <property type="entry name" value="Leu_tRNA_synth_B"/>
    <property type="match status" value="1"/>
</dbReference>
<dbReference type="InterPro" id="IPR013155">
    <property type="entry name" value="M/V/L/I-tRNA-synth_anticd-bd"/>
</dbReference>
<dbReference type="Gene3D" id="2.20.28.290">
    <property type="match status" value="1"/>
</dbReference>